<dbReference type="FunFam" id="1.10.10.1410:FF:000002">
    <property type="entry name" value="60S acidic ribosomal protein P2"/>
    <property type="match status" value="1"/>
</dbReference>
<feature type="non-terminal residue" evidence="4">
    <location>
        <position position="56"/>
    </location>
</feature>
<protein>
    <submittedName>
        <fullName evidence="4">Ribosomal protein 60S</fullName>
    </submittedName>
</protein>
<evidence type="ECO:0000256" key="2">
    <source>
        <dbReference type="ARBA" id="ARBA00022980"/>
    </source>
</evidence>
<comment type="caution">
    <text evidence="4">The sequence shown here is derived from an EMBL/GenBank/DDBJ whole genome shotgun (WGS) entry which is preliminary data.</text>
</comment>
<reference evidence="4" key="2">
    <citation type="journal article" date="2014" name="ISME J.">
        <title>Microbial stratification in low pH oxic and suboxic macroscopic growths along an acid mine drainage.</title>
        <authorList>
            <person name="Mendez-Garcia C."/>
            <person name="Mesa V."/>
            <person name="Sprenger R.R."/>
            <person name="Richter M."/>
            <person name="Diez M.S."/>
            <person name="Solano J."/>
            <person name="Bargiela R."/>
            <person name="Golyshina O.V."/>
            <person name="Manteca A."/>
            <person name="Ramos J.L."/>
            <person name="Gallego J.R."/>
            <person name="Llorente I."/>
            <person name="Martins Dos Santos V.A."/>
            <person name="Jensen O.N."/>
            <person name="Pelaez A.I."/>
            <person name="Sanchez J."/>
            <person name="Ferrer M."/>
        </authorList>
    </citation>
    <scope>NUCLEOTIDE SEQUENCE</scope>
</reference>
<dbReference type="EMBL" id="AUZZ01001900">
    <property type="protein sequence ID" value="EQD62482.1"/>
    <property type="molecule type" value="Genomic_DNA"/>
</dbReference>
<gene>
    <name evidence="4" type="ORF">B2A_02785</name>
</gene>
<sequence>MKDMEYVYAALLLDAAGKEITEQNILEVIKAAGMSPDEAQAKAIVSSLKGVNIKEV</sequence>
<dbReference type="Gene3D" id="1.10.10.1410">
    <property type="match status" value="1"/>
</dbReference>
<evidence type="ECO:0000313" key="4">
    <source>
        <dbReference type="EMBL" id="EQD62482.1"/>
    </source>
</evidence>
<keyword evidence="3" id="KW-0687">Ribonucleoprotein</keyword>
<dbReference type="Pfam" id="PF00428">
    <property type="entry name" value="Ribosomal_60s"/>
    <property type="match status" value="1"/>
</dbReference>
<reference evidence="4" key="1">
    <citation type="submission" date="2013-08" db="EMBL/GenBank/DDBJ databases">
        <authorList>
            <person name="Mendez C."/>
            <person name="Richter M."/>
            <person name="Ferrer M."/>
            <person name="Sanchez J."/>
        </authorList>
    </citation>
    <scope>NUCLEOTIDE SEQUENCE</scope>
</reference>
<keyword evidence="2 4" id="KW-0689">Ribosomal protein</keyword>
<evidence type="ECO:0000256" key="1">
    <source>
        <dbReference type="ARBA" id="ARBA00005436"/>
    </source>
</evidence>
<accession>T1AY62</accession>
<dbReference type="InterPro" id="IPR038716">
    <property type="entry name" value="P1/P2_N_sf"/>
</dbReference>
<comment type="similarity">
    <text evidence="1">Belongs to the eukaryotic ribosomal protein P1/P2 family.</text>
</comment>
<organism evidence="4">
    <name type="scientific">mine drainage metagenome</name>
    <dbReference type="NCBI Taxonomy" id="410659"/>
    <lineage>
        <taxon>unclassified sequences</taxon>
        <taxon>metagenomes</taxon>
        <taxon>ecological metagenomes</taxon>
    </lineage>
</organism>
<proteinExistence type="inferred from homology"/>
<dbReference type="GO" id="GO:1990904">
    <property type="term" value="C:ribonucleoprotein complex"/>
    <property type="evidence" value="ECO:0007669"/>
    <property type="project" value="UniProtKB-KW"/>
</dbReference>
<name>T1AY62_9ZZZZ</name>
<dbReference type="GO" id="GO:0005840">
    <property type="term" value="C:ribosome"/>
    <property type="evidence" value="ECO:0007669"/>
    <property type="project" value="UniProtKB-KW"/>
</dbReference>
<evidence type="ECO:0000256" key="3">
    <source>
        <dbReference type="ARBA" id="ARBA00023274"/>
    </source>
</evidence>
<dbReference type="AlphaFoldDB" id="T1AY62"/>